<reference evidence="3" key="1">
    <citation type="submission" date="2016-06" db="UniProtKB">
        <authorList>
            <consortium name="WormBaseParasite"/>
        </authorList>
    </citation>
    <scope>IDENTIFICATION</scope>
</reference>
<accession>A0A183DVQ3</accession>
<gene>
    <name evidence="1" type="ORF">GPUH_LOCUS12794</name>
</gene>
<dbReference type="WBParaSite" id="GPUH_0001280801-mRNA-1">
    <property type="protein sequence ID" value="GPUH_0001280801-mRNA-1"/>
    <property type="gene ID" value="GPUH_0001280801"/>
</dbReference>
<dbReference type="AlphaFoldDB" id="A0A183DVQ3"/>
<evidence type="ECO:0000313" key="2">
    <source>
        <dbReference type="Proteomes" id="UP000271098"/>
    </source>
</evidence>
<keyword evidence="2" id="KW-1185">Reference proteome</keyword>
<protein>
    <submittedName>
        <fullName evidence="3">Protein kinase domain-containing protein</fullName>
    </submittedName>
</protein>
<reference evidence="1 2" key="2">
    <citation type="submission" date="2018-11" db="EMBL/GenBank/DDBJ databases">
        <authorList>
            <consortium name="Pathogen Informatics"/>
        </authorList>
    </citation>
    <scope>NUCLEOTIDE SEQUENCE [LARGE SCALE GENOMIC DNA]</scope>
</reference>
<dbReference type="EMBL" id="UYRT01079615">
    <property type="protein sequence ID" value="VDN21052.1"/>
    <property type="molecule type" value="Genomic_DNA"/>
</dbReference>
<proteinExistence type="predicted"/>
<evidence type="ECO:0000313" key="1">
    <source>
        <dbReference type="EMBL" id="VDN21052.1"/>
    </source>
</evidence>
<name>A0A183DVQ3_9BILA</name>
<sequence length="91" mass="10455">MVACYLQMITPKDSDTKNISRSSSLKRCSKHMSLSQFVKFEKLLHQSTSIQHPNIVDCICEIFIVYQASLKEHKVMNICHNDPAVVEALFR</sequence>
<organism evidence="3">
    <name type="scientific">Gongylonema pulchrum</name>
    <dbReference type="NCBI Taxonomy" id="637853"/>
    <lineage>
        <taxon>Eukaryota</taxon>
        <taxon>Metazoa</taxon>
        <taxon>Ecdysozoa</taxon>
        <taxon>Nematoda</taxon>
        <taxon>Chromadorea</taxon>
        <taxon>Rhabditida</taxon>
        <taxon>Spirurina</taxon>
        <taxon>Spiruromorpha</taxon>
        <taxon>Spiruroidea</taxon>
        <taxon>Gongylonematidae</taxon>
        <taxon>Gongylonema</taxon>
    </lineage>
</organism>
<evidence type="ECO:0000313" key="3">
    <source>
        <dbReference type="WBParaSite" id="GPUH_0001280801-mRNA-1"/>
    </source>
</evidence>
<dbReference type="Proteomes" id="UP000271098">
    <property type="component" value="Unassembled WGS sequence"/>
</dbReference>